<dbReference type="Proteomes" id="UP001379533">
    <property type="component" value="Chromosome"/>
</dbReference>
<sequence>MDRPKVGRKRSEESKTAILEASLELLRERGYGKVTADAIAERAGVGKQTMYRWWPSKADVVLEALTETARTSILERDLGDLESDLRAFLTATFRALNGPRALGPVMRGLMAEAQLDAEFAVRFGEYIAWRRAVLSSLVQRAVERGEVAKGTSIETLVDMLFGAMWYRLLLDRPIGPKLAASLAKLATRAVR</sequence>
<dbReference type="Gene3D" id="1.10.357.10">
    <property type="entry name" value="Tetracycline Repressor, domain 2"/>
    <property type="match status" value="1"/>
</dbReference>
<evidence type="ECO:0000313" key="7">
    <source>
        <dbReference type="Proteomes" id="UP001379533"/>
    </source>
</evidence>
<dbReference type="Pfam" id="PF16859">
    <property type="entry name" value="TetR_C_11"/>
    <property type="match status" value="1"/>
</dbReference>
<dbReference type="PANTHER" id="PTHR30055:SF148">
    <property type="entry name" value="TETR-FAMILY TRANSCRIPTIONAL REGULATOR"/>
    <property type="match status" value="1"/>
</dbReference>
<name>A0ABZ2K3T0_9BACT</name>
<dbReference type="Gene3D" id="1.10.10.60">
    <property type="entry name" value="Homeodomain-like"/>
    <property type="match status" value="1"/>
</dbReference>
<evidence type="ECO:0000256" key="1">
    <source>
        <dbReference type="ARBA" id="ARBA00023015"/>
    </source>
</evidence>
<accession>A0ABZ2K3T0</accession>
<evidence type="ECO:0000313" key="6">
    <source>
        <dbReference type="EMBL" id="WXA91790.1"/>
    </source>
</evidence>
<dbReference type="InterPro" id="IPR009057">
    <property type="entry name" value="Homeodomain-like_sf"/>
</dbReference>
<gene>
    <name evidence="6" type="ORF">LZC95_35735</name>
</gene>
<dbReference type="PANTHER" id="PTHR30055">
    <property type="entry name" value="HTH-TYPE TRANSCRIPTIONAL REGULATOR RUTR"/>
    <property type="match status" value="1"/>
</dbReference>
<evidence type="ECO:0000256" key="2">
    <source>
        <dbReference type="ARBA" id="ARBA00023125"/>
    </source>
</evidence>
<dbReference type="Pfam" id="PF00440">
    <property type="entry name" value="TetR_N"/>
    <property type="match status" value="1"/>
</dbReference>
<dbReference type="EMBL" id="CP089982">
    <property type="protein sequence ID" value="WXA91790.1"/>
    <property type="molecule type" value="Genomic_DNA"/>
</dbReference>
<protein>
    <submittedName>
        <fullName evidence="6">TetR/AcrR family transcriptional regulator</fullName>
    </submittedName>
</protein>
<dbReference type="PRINTS" id="PR00455">
    <property type="entry name" value="HTHTETR"/>
</dbReference>
<dbReference type="InterPro" id="IPR011075">
    <property type="entry name" value="TetR_C"/>
</dbReference>
<feature type="domain" description="HTH tetR-type" evidence="5">
    <location>
        <begin position="12"/>
        <end position="72"/>
    </location>
</feature>
<dbReference type="PROSITE" id="PS50977">
    <property type="entry name" value="HTH_TETR_2"/>
    <property type="match status" value="1"/>
</dbReference>
<dbReference type="RefSeq" id="WP_394842408.1">
    <property type="nucleotide sequence ID" value="NZ_CP089982.1"/>
</dbReference>
<dbReference type="SUPFAM" id="SSF48498">
    <property type="entry name" value="Tetracyclin repressor-like, C-terminal domain"/>
    <property type="match status" value="1"/>
</dbReference>
<dbReference type="SUPFAM" id="SSF46689">
    <property type="entry name" value="Homeodomain-like"/>
    <property type="match status" value="1"/>
</dbReference>
<dbReference type="InterPro" id="IPR036271">
    <property type="entry name" value="Tet_transcr_reg_TetR-rel_C_sf"/>
</dbReference>
<keyword evidence="3" id="KW-0804">Transcription</keyword>
<dbReference type="InterPro" id="IPR001647">
    <property type="entry name" value="HTH_TetR"/>
</dbReference>
<keyword evidence="7" id="KW-1185">Reference proteome</keyword>
<keyword evidence="1" id="KW-0805">Transcription regulation</keyword>
<feature type="DNA-binding region" description="H-T-H motif" evidence="4">
    <location>
        <begin position="35"/>
        <end position="54"/>
    </location>
</feature>
<proteinExistence type="predicted"/>
<reference evidence="6 7" key="1">
    <citation type="submission" date="2021-12" db="EMBL/GenBank/DDBJ databases">
        <title>Discovery of the Pendulisporaceae a myxobacterial family with distinct sporulation behavior and unique specialized metabolism.</title>
        <authorList>
            <person name="Garcia R."/>
            <person name="Popoff A."/>
            <person name="Bader C.D."/>
            <person name="Loehr J."/>
            <person name="Walesch S."/>
            <person name="Walt C."/>
            <person name="Boldt J."/>
            <person name="Bunk B."/>
            <person name="Haeckl F.J.F.P.J."/>
            <person name="Gunesch A.P."/>
            <person name="Birkelbach J."/>
            <person name="Nuebel U."/>
            <person name="Pietschmann T."/>
            <person name="Bach T."/>
            <person name="Mueller R."/>
        </authorList>
    </citation>
    <scope>NUCLEOTIDE SEQUENCE [LARGE SCALE GENOMIC DNA]</scope>
    <source>
        <strain evidence="6 7">MSr12523</strain>
    </source>
</reference>
<organism evidence="6 7">
    <name type="scientific">Pendulispora brunnea</name>
    <dbReference type="NCBI Taxonomy" id="2905690"/>
    <lineage>
        <taxon>Bacteria</taxon>
        <taxon>Pseudomonadati</taxon>
        <taxon>Myxococcota</taxon>
        <taxon>Myxococcia</taxon>
        <taxon>Myxococcales</taxon>
        <taxon>Sorangiineae</taxon>
        <taxon>Pendulisporaceae</taxon>
        <taxon>Pendulispora</taxon>
    </lineage>
</organism>
<evidence type="ECO:0000259" key="5">
    <source>
        <dbReference type="PROSITE" id="PS50977"/>
    </source>
</evidence>
<evidence type="ECO:0000256" key="4">
    <source>
        <dbReference type="PROSITE-ProRule" id="PRU00335"/>
    </source>
</evidence>
<evidence type="ECO:0000256" key="3">
    <source>
        <dbReference type="ARBA" id="ARBA00023163"/>
    </source>
</evidence>
<keyword evidence="2 4" id="KW-0238">DNA-binding</keyword>
<dbReference type="InterPro" id="IPR050109">
    <property type="entry name" value="HTH-type_TetR-like_transc_reg"/>
</dbReference>